<sequence length="545" mass="63229">MIILRLFYSFILLIIFLDPIEAISFTDPSFKDVKIQTFEEDGDFVFVFDNLFSPQTMQSYLGLVSYGNIQGMVSSWQYAYKDYYFNIQIANSTINAPWLSPIDPNFFVKTSLWGKIQKVSEKISGGKVYFPREVSVSMVRRLDFTTTDPAKSSDKDELVARILLAPSVKKNDYGESIFYNQKGESMAAVFPKFGRLLMWNASIPYLYKPPAMSYLQGLYSITIKLTTDKDKMDVGAKETKDQIFKTDQYSEMDFPLTDEKTLPEINFEDHLTKKIYDSKNHVVAYFDDLMPKGDLDALRLFLLHYNSAYAYQGYDESADTEHDNVSWIAPIKVSKFIKSRLWKTVNRTVEYLSGKSGWFPYDVSMNIIRNSHYTRIHEDCEPHEDEYTVLMYLTPDWKAEYYGETAYFEEVMQPNGNPYPKGHQKYEWLTSVRPRYGRMVIFRGIIPHSARPPSPGFTGARYTFACKVSKTRQVAMAKMLRETIEDVEPGEPDYDLLQDLGEGLYDTPSPGKTVEFLEAEVEMRRQKKRERINDMKEELIQAVYS</sequence>
<dbReference type="GeneID" id="116296526"/>
<dbReference type="AlphaFoldDB" id="A0A6P8I5Z4"/>
<reference evidence="4" key="1">
    <citation type="submission" date="2025-08" db="UniProtKB">
        <authorList>
            <consortium name="RefSeq"/>
        </authorList>
    </citation>
    <scope>IDENTIFICATION</scope>
    <source>
        <tissue evidence="4">Tentacle</tissue>
    </source>
</reference>
<keyword evidence="1" id="KW-0732">Signal</keyword>
<evidence type="ECO:0000256" key="1">
    <source>
        <dbReference type="SAM" id="SignalP"/>
    </source>
</evidence>
<keyword evidence="3" id="KW-1185">Reference proteome</keyword>
<dbReference type="Pfam" id="PF13640">
    <property type="entry name" value="2OG-FeII_Oxy_3"/>
    <property type="match status" value="1"/>
</dbReference>
<feature type="chain" id="PRO_5028071025" evidence="1">
    <location>
        <begin position="23"/>
        <end position="545"/>
    </location>
</feature>
<organism evidence="3 4">
    <name type="scientific">Actinia tenebrosa</name>
    <name type="common">Australian red waratah sea anemone</name>
    <dbReference type="NCBI Taxonomy" id="6105"/>
    <lineage>
        <taxon>Eukaryota</taxon>
        <taxon>Metazoa</taxon>
        <taxon>Cnidaria</taxon>
        <taxon>Anthozoa</taxon>
        <taxon>Hexacorallia</taxon>
        <taxon>Actiniaria</taxon>
        <taxon>Actiniidae</taxon>
        <taxon>Actinia</taxon>
    </lineage>
</organism>
<dbReference type="InParanoid" id="A0A6P8I5Z4"/>
<protein>
    <submittedName>
        <fullName evidence="4">Uncharacterized protein LOC116296526</fullName>
    </submittedName>
</protein>
<feature type="domain" description="Prolyl 4-hydroxylase alpha subunit Fe(2+) 2OG dioxygenase" evidence="2">
    <location>
        <begin position="369"/>
        <end position="465"/>
    </location>
</feature>
<accession>A0A6P8I5Z4</accession>
<dbReference type="PANTHER" id="PTHR35169">
    <property type="entry name" value="FE2OG DIOXYGENASE DOMAIN-CONTAINING PROTEIN"/>
    <property type="match status" value="1"/>
</dbReference>
<dbReference type="KEGG" id="aten:116296526"/>
<evidence type="ECO:0000313" key="4">
    <source>
        <dbReference type="RefSeq" id="XP_031560412.1"/>
    </source>
</evidence>
<dbReference type="OrthoDB" id="10034815at2759"/>
<dbReference type="Gene3D" id="2.60.120.620">
    <property type="entry name" value="q2cbj1_9rhob like domain"/>
    <property type="match status" value="1"/>
</dbReference>
<evidence type="ECO:0000259" key="2">
    <source>
        <dbReference type="Pfam" id="PF13640"/>
    </source>
</evidence>
<dbReference type="PANTHER" id="PTHR35169:SF1">
    <property type="entry name" value="PROLYL 4-HYDROXYLASE ALPHA SUBUNIT FE(2+) 2OG DIOXYGENASE DOMAIN-CONTAINING PROTEIN"/>
    <property type="match status" value="1"/>
</dbReference>
<gene>
    <name evidence="4" type="primary">LOC116296526</name>
</gene>
<feature type="signal peptide" evidence="1">
    <location>
        <begin position="1"/>
        <end position="22"/>
    </location>
</feature>
<dbReference type="RefSeq" id="XP_031560412.1">
    <property type="nucleotide sequence ID" value="XM_031704552.1"/>
</dbReference>
<proteinExistence type="predicted"/>
<dbReference type="InterPro" id="IPR044862">
    <property type="entry name" value="Pro_4_hyd_alph_FE2OG_OXY"/>
</dbReference>
<name>A0A6P8I5Z4_ACTTE</name>
<evidence type="ECO:0000313" key="3">
    <source>
        <dbReference type="Proteomes" id="UP000515163"/>
    </source>
</evidence>
<dbReference type="Proteomes" id="UP000515163">
    <property type="component" value="Unplaced"/>
</dbReference>